<protein>
    <recommendedName>
        <fullName evidence="4">Secreted protein</fullName>
    </recommendedName>
</protein>
<evidence type="ECO:0000313" key="3">
    <source>
        <dbReference type="Proteomes" id="UP001162060"/>
    </source>
</evidence>
<dbReference type="EMBL" id="CAKLBY020000223">
    <property type="protein sequence ID" value="CAK7936018.1"/>
    <property type="molecule type" value="Genomic_DNA"/>
</dbReference>
<feature type="signal peptide" evidence="1">
    <location>
        <begin position="1"/>
        <end position="19"/>
    </location>
</feature>
<evidence type="ECO:0000256" key="1">
    <source>
        <dbReference type="SAM" id="SignalP"/>
    </source>
</evidence>
<keyword evidence="1" id="KW-0732">Signal</keyword>
<reference evidence="2" key="1">
    <citation type="submission" date="2024-01" db="EMBL/GenBank/DDBJ databases">
        <authorList>
            <person name="Webb A."/>
        </authorList>
    </citation>
    <scope>NUCLEOTIDE SEQUENCE</scope>
    <source>
        <strain evidence="2">Pm1</strain>
    </source>
</reference>
<sequence length="88" mass="9058">MIALTAWLLCFAGSKDSVSDSIMLRHTTVKARSAVDGSFVCNTSLVECQGVVMSSVVRLKTVVATGETISTCGLPSVSSSALSVATIC</sequence>
<comment type="caution">
    <text evidence="2">The sequence shown here is derived from an EMBL/GenBank/DDBJ whole genome shotgun (WGS) entry which is preliminary data.</text>
</comment>
<evidence type="ECO:0008006" key="4">
    <source>
        <dbReference type="Google" id="ProtNLM"/>
    </source>
</evidence>
<gene>
    <name evidence="2" type="ORF">PM001_LOCUS21168</name>
</gene>
<proteinExistence type="predicted"/>
<organism evidence="2 3">
    <name type="scientific">Peronospora matthiolae</name>
    <dbReference type="NCBI Taxonomy" id="2874970"/>
    <lineage>
        <taxon>Eukaryota</taxon>
        <taxon>Sar</taxon>
        <taxon>Stramenopiles</taxon>
        <taxon>Oomycota</taxon>
        <taxon>Peronosporomycetes</taxon>
        <taxon>Peronosporales</taxon>
        <taxon>Peronosporaceae</taxon>
        <taxon>Peronospora</taxon>
    </lineage>
</organism>
<dbReference type="AlphaFoldDB" id="A0AAV1UQL4"/>
<accession>A0AAV1UQL4</accession>
<evidence type="ECO:0000313" key="2">
    <source>
        <dbReference type="EMBL" id="CAK7936018.1"/>
    </source>
</evidence>
<dbReference type="Proteomes" id="UP001162060">
    <property type="component" value="Unassembled WGS sequence"/>
</dbReference>
<name>A0AAV1UQL4_9STRA</name>
<feature type="chain" id="PRO_5043841761" description="Secreted protein" evidence="1">
    <location>
        <begin position="20"/>
        <end position="88"/>
    </location>
</feature>